<accession>A0A0C9UQ68</accession>
<organism evidence="1 2">
    <name type="scientific">Sphaerobolus stellatus (strain SS14)</name>
    <dbReference type="NCBI Taxonomy" id="990650"/>
    <lineage>
        <taxon>Eukaryota</taxon>
        <taxon>Fungi</taxon>
        <taxon>Dikarya</taxon>
        <taxon>Basidiomycota</taxon>
        <taxon>Agaricomycotina</taxon>
        <taxon>Agaricomycetes</taxon>
        <taxon>Phallomycetidae</taxon>
        <taxon>Geastrales</taxon>
        <taxon>Sphaerobolaceae</taxon>
        <taxon>Sphaerobolus</taxon>
    </lineage>
</organism>
<evidence type="ECO:0000313" key="2">
    <source>
        <dbReference type="Proteomes" id="UP000054279"/>
    </source>
</evidence>
<proteinExistence type="predicted"/>
<sequence length="269" mass="29886">MMLASCVRKPLRASSTFVSAFRSFSTQKVQSTSKPASTSQIKPGFSKPIKAIGFPLTPLDDKYARFRQTIEKIVVPSRLLDEHKFPSGPFIADRLFIKVCQRIPQKITQAIDVFKSLSDAIATTGPIKLNIGQLYITPSQQGNEVSDLKSIVRVSLRPTLEQSEQERFDKLFRTITDKLYSDKILANNYIGNSIPSMVCMARFNTAFDITALVELLEQFGTTDISGLIKIGGAVNVDLGNFEINEVILQKLLWSRIVDPASEPLASIKL</sequence>
<protein>
    <submittedName>
        <fullName evidence="1">Uncharacterized protein</fullName>
    </submittedName>
</protein>
<gene>
    <name evidence="1" type="ORF">M422DRAFT_251267</name>
</gene>
<evidence type="ECO:0000313" key="1">
    <source>
        <dbReference type="EMBL" id="KIJ45068.1"/>
    </source>
</evidence>
<dbReference type="Proteomes" id="UP000054279">
    <property type="component" value="Unassembled WGS sequence"/>
</dbReference>
<dbReference type="HOGENOM" id="CLU_1050404_0_0_1"/>
<name>A0A0C9UQ68_SPHS4</name>
<dbReference type="EMBL" id="KN837113">
    <property type="protein sequence ID" value="KIJ45068.1"/>
    <property type="molecule type" value="Genomic_DNA"/>
</dbReference>
<dbReference type="AlphaFoldDB" id="A0A0C9UQ68"/>
<keyword evidence="2" id="KW-1185">Reference proteome</keyword>
<reference evidence="1 2" key="1">
    <citation type="submission" date="2014-06" db="EMBL/GenBank/DDBJ databases">
        <title>Evolutionary Origins and Diversification of the Mycorrhizal Mutualists.</title>
        <authorList>
            <consortium name="DOE Joint Genome Institute"/>
            <consortium name="Mycorrhizal Genomics Consortium"/>
            <person name="Kohler A."/>
            <person name="Kuo A."/>
            <person name="Nagy L.G."/>
            <person name="Floudas D."/>
            <person name="Copeland A."/>
            <person name="Barry K.W."/>
            <person name="Cichocki N."/>
            <person name="Veneault-Fourrey C."/>
            <person name="LaButti K."/>
            <person name="Lindquist E.A."/>
            <person name="Lipzen A."/>
            <person name="Lundell T."/>
            <person name="Morin E."/>
            <person name="Murat C."/>
            <person name="Riley R."/>
            <person name="Ohm R."/>
            <person name="Sun H."/>
            <person name="Tunlid A."/>
            <person name="Henrissat B."/>
            <person name="Grigoriev I.V."/>
            <person name="Hibbett D.S."/>
            <person name="Martin F."/>
        </authorList>
    </citation>
    <scope>NUCLEOTIDE SEQUENCE [LARGE SCALE GENOMIC DNA]</scope>
    <source>
        <strain evidence="1 2">SS14</strain>
    </source>
</reference>